<dbReference type="PIRSF" id="PIRSF036409">
    <property type="entry name" value="EutP_PduV"/>
    <property type="match status" value="1"/>
</dbReference>
<accession>A0A081K5J3</accession>
<name>A0A081K5J3_9GAMM</name>
<gene>
    <name evidence="2" type="ORF">GV64_00525</name>
</gene>
<sequence length="143" mass="15851">MKKMMLVGSTTSGKTTLTQALYGQELKYKKTQAMEYSDFILDTPGEFIENRRFYAALMSSSVDYELIAVIHDCSRKQNLIPPGFASMFNREVIGIITKIDSEKADPEFSRKALTAAGIKTLFEISSVTGDGMDALKAFLQANT</sequence>
<dbReference type="STRING" id="305900.GV64_00525"/>
<dbReference type="RefSeq" id="WP_020582495.1">
    <property type="nucleotide sequence ID" value="NZ_JOJP01000001.1"/>
</dbReference>
<dbReference type="EMBL" id="JOJP01000001">
    <property type="protein sequence ID" value="KEI69419.1"/>
    <property type="molecule type" value="Genomic_DNA"/>
</dbReference>
<dbReference type="AlphaFoldDB" id="A0A081K5J3"/>
<evidence type="ECO:0000313" key="2">
    <source>
        <dbReference type="EMBL" id="KEI69419.1"/>
    </source>
</evidence>
<evidence type="ECO:0000313" key="3">
    <source>
        <dbReference type="Proteomes" id="UP000027997"/>
    </source>
</evidence>
<dbReference type="NCBIfam" id="TIGR02528">
    <property type="entry name" value="EutP"/>
    <property type="match status" value="1"/>
</dbReference>
<dbReference type="InterPro" id="IPR012381">
    <property type="entry name" value="EutP_PduV"/>
</dbReference>
<proteinExistence type="inferred from homology"/>
<keyword evidence="1" id="KW-0547">Nucleotide-binding</keyword>
<dbReference type="PANTHER" id="PTHR40453:SF1">
    <property type="entry name" value="PROTEIN YOEF"/>
    <property type="match status" value="1"/>
</dbReference>
<organism evidence="2 3">
    <name type="scientific">Endozoicomonas elysicola</name>
    <dbReference type="NCBI Taxonomy" id="305900"/>
    <lineage>
        <taxon>Bacteria</taxon>
        <taxon>Pseudomonadati</taxon>
        <taxon>Pseudomonadota</taxon>
        <taxon>Gammaproteobacteria</taxon>
        <taxon>Oceanospirillales</taxon>
        <taxon>Endozoicomonadaceae</taxon>
        <taxon>Endozoicomonas</taxon>
    </lineage>
</organism>
<dbReference type="Proteomes" id="UP000027997">
    <property type="component" value="Unassembled WGS sequence"/>
</dbReference>
<dbReference type="GO" id="GO:0006576">
    <property type="term" value="P:biogenic amine metabolic process"/>
    <property type="evidence" value="ECO:0007669"/>
    <property type="project" value="InterPro"/>
</dbReference>
<keyword evidence="3" id="KW-1185">Reference proteome</keyword>
<dbReference type="Gene3D" id="3.40.50.300">
    <property type="entry name" value="P-loop containing nucleotide triphosphate hydrolases"/>
    <property type="match status" value="1"/>
</dbReference>
<dbReference type="Pfam" id="PF10662">
    <property type="entry name" value="PduV-EutP"/>
    <property type="match status" value="1"/>
</dbReference>
<dbReference type="CDD" id="cd00882">
    <property type="entry name" value="Ras_like_GTPase"/>
    <property type="match status" value="1"/>
</dbReference>
<dbReference type="InterPro" id="IPR027417">
    <property type="entry name" value="P-loop_NTPase"/>
</dbReference>
<dbReference type="eggNOG" id="COG4917">
    <property type="taxonomic scope" value="Bacteria"/>
</dbReference>
<dbReference type="GO" id="GO:0005524">
    <property type="term" value="F:ATP binding"/>
    <property type="evidence" value="ECO:0007669"/>
    <property type="project" value="UniProtKB-UniRule"/>
</dbReference>
<dbReference type="SUPFAM" id="SSF52540">
    <property type="entry name" value="P-loop containing nucleoside triphosphate hydrolases"/>
    <property type="match status" value="1"/>
</dbReference>
<comment type="similarity">
    <text evidence="1">Belongs to the EutP/PduV family.</text>
</comment>
<dbReference type="PANTHER" id="PTHR40453">
    <property type="entry name" value="PROTEIN YOEF"/>
    <property type="match status" value="1"/>
</dbReference>
<protein>
    <submittedName>
        <fullName evidence="2">Ethanolamine utilization protein EutP</fullName>
    </submittedName>
</protein>
<comment type="caution">
    <text evidence="2">The sequence shown here is derived from an EMBL/GenBank/DDBJ whole genome shotgun (WGS) entry which is preliminary data.</text>
</comment>
<evidence type="ECO:0000256" key="1">
    <source>
        <dbReference type="PIRNR" id="PIRNR036409"/>
    </source>
</evidence>
<reference evidence="2 3" key="1">
    <citation type="submission" date="2014-06" db="EMBL/GenBank/DDBJ databases">
        <title>Whole Genome Sequences of Three Symbiotic Endozoicomonas Bacteria.</title>
        <authorList>
            <person name="Neave M.J."/>
            <person name="Apprill A."/>
            <person name="Voolstra C.R."/>
        </authorList>
    </citation>
    <scope>NUCLEOTIDE SEQUENCE [LARGE SCALE GENOMIC DNA]</scope>
    <source>
        <strain evidence="2 3">DSM 22380</strain>
    </source>
</reference>